<dbReference type="Gene3D" id="1.20.1330.10">
    <property type="entry name" value="f41 fragment of flagellin, N-terminal domain"/>
    <property type="match status" value="1"/>
</dbReference>
<dbReference type="SUPFAM" id="SSF64518">
    <property type="entry name" value="Phase 1 flagellin"/>
    <property type="match status" value="1"/>
</dbReference>
<keyword evidence="2" id="KW-1185">Reference proteome</keyword>
<accession>A0A2T0XMF5</accession>
<feature type="non-terminal residue" evidence="1">
    <location>
        <position position="1"/>
    </location>
</feature>
<dbReference type="EMBL" id="PVTV01000007">
    <property type="protein sequence ID" value="PRZ00130.1"/>
    <property type="molecule type" value="Genomic_DNA"/>
</dbReference>
<gene>
    <name evidence="1" type="ORF">BCM14_0324</name>
</gene>
<protein>
    <recommendedName>
        <fullName evidence="3">Flagellin C-terminal domain-containing protein</fullName>
    </recommendedName>
</protein>
<dbReference type="AlphaFoldDB" id="A0A2T0XMF5"/>
<evidence type="ECO:0000313" key="1">
    <source>
        <dbReference type="EMBL" id="PRZ00130.1"/>
    </source>
</evidence>
<comment type="caution">
    <text evidence="1">The sequence shown here is derived from an EMBL/GenBank/DDBJ whole genome shotgun (WGS) entry which is preliminary data.</text>
</comment>
<evidence type="ECO:0000313" key="2">
    <source>
        <dbReference type="Proteomes" id="UP000238308"/>
    </source>
</evidence>
<reference evidence="1 2" key="1">
    <citation type="submission" date="2018-03" db="EMBL/GenBank/DDBJ databases">
        <title>Genomic Encyclopedia of Type Strains, Phase III (KMG-III): the genomes of soil and plant-associated and newly described type strains.</title>
        <authorList>
            <person name="Whitman W."/>
        </authorList>
    </citation>
    <scope>NUCLEOTIDE SEQUENCE [LARGE SCALE GENOMIC DNA]</scope>
    <source>
        <strain evidence="1 2">MWH-P2sevCIIIb</strain>
    </source>
</reference>
<organism evidence="1 2">
    <name type="scientific">Jezberella montanilacus</name>
    <dbReference type="NCBI Taxonomy" id="323426"/>
    <lineage>
        <taxon>Bacteria</taxon>
        <taxon>Pseudomonadati</taxon>
        <taxon>Pseudomonadota</taxon>
        <taxon>Betaproteobacteria</taxon>
        <taxon>Burkholderiales</taxon>
        <taxon>Alcaligenaceae</taxon>
        <taxon>Jezberella</taxon>
    </lineage>
</organism>
<dbReference type="RefSeq" id="WP_259673363.1">
    <property type="nucleotide sequence ID" value="NZ_PVTV01000007.1"/>
</dbReference>
<sequence>AASSTAAFGTLGLDTSVVSVATALSISTGTAASASITSLTALLTTVSTGQSNLNAYSVSLAADQSAVTSLGTNLQSTINSLQAVDQTALQAQLQQLNNQQSVDYYLVSQMNTAAQAVLSIFR</sequence>
<name>A0A2T0XMF5_9BURK</name>
<evidence type="ECO:0008006" key="3">
    <source>
        <dbReference type="Google" id="ProtNLM"/>
    </source>
</evidence>
<dbReference type="Proteomes" id="UP000238308">
    <property type="component" value="Unassembled WGS sequence"/>
</dbReference>
<proteinExistence type="predicted"/>